<dbReference type="Pfam" id="PF00563">
    <property type="entry name" value="EAL"/>
    <property type="match status" value="1"/>
</dbReference>
<dbReference type="Proteomes" id="UP000297386">
    <property type="component" value="Plasmid p08-4425.1"/>
</dbReference>
<dbReference type="InterPro" id="IPR050706">
    <property type="entry name" value="Cyclic-di-GMP_PDE-like"/>
</dbReference>
<dbReference type="InterPro" id="IPR001633">
    <property type="entry name" value="EAL_dom"/>
</dbReference>
<sequence>MNSYHIDKYLVITPELISRAIENQEFTPYFQPIFCSVSGRLTGCEVLLRWLHPKIGIISPEIFIPIAESSNLVVPLTSLLMKKTENIFKYVNHLIPDNFHIGINVNSDNILDPEFEQQCVQMLEQLGKEKIKLILELSERKKLQDTNEVHTIVDKLQKHNVLFALDDFGVEYSTFHYLQDYSVDFIKLDKSFIQQCESNKISEAIVDSIAMLAKRLHIKVVAEGIETIEQAKAMKNKGIEYLQGYLFSPPVSGDVFIHKWILSTEKRSN</sequence>
<dbReference type="InterPro" id="IPR035919">
    <property type="entry name" value="EAL_sf"/>
</dbReference>
<organism evidence="5 6">
    <name type="scientific">Salmonella enterica subsp. enterica serovar 1,4,[5],12:i:-</name>
    <dbReference type="NCBI Taxonomy" id="2583588"/>
    <lineage>
        <taxon>Bacteria</taxon>
        <taxon>Pseudomonadati</taxon>
        <taxon>Pseudomonadota</taxon>
        <taxon>Gammaproteobacteria</taxon>
        <taxon>Enterobacterales</taxon>
        <taxon>Enterobacteriaceae</taxon>
        <taxon>Salmonella</taxon>
    </lineage>
</organism>
<comment type="similarity">
    <text evidence="1">Belongs to the YdiV family.</text>
</comment>
<evidence type="ECO:0000256" key="2">
    <source>
        <dbReference type="ARBA" id="ARBA00011576"/>
    </source>
</evidence>
<feature type="domain" description="EAL" evidence="4">
    <location>
        <begin position="10"/>
        <end position="264"/>
    </location>
</feature>
<evidence type="ECO:0000256" key="1">
    <source>
        <dbReference type="ARBA" id="ARBA00010927"/>
    </source>
</evidence>
<accession>A0A4P7Y118</accession>
<dbReference type="PANTHER" id="PTHR33121">
    <property type="entry name" value="CYCLIC DI-GMP PHOSPHODIESTERASE PDEF"/>
    <property type="match status" value="1"/>
</dbReference>
<evidence type="ECO:0000313" key="6">
    <source>
        <dbReference type="Proteomes" id="UP000297386"/>
    </source>
</evidence>
<evidence type="ECO:0000313" key="5">
    <source>
        <dbReference type="EMBL" id="QCF79908.1"/>
    </source>
</evidence>
<evidence type="ECO:0000256" key="3">
    <source>
        <dbReference type="ARBA" id="ARBA00018009"/>
    </source>
</evidence>
<dbReference type="SMART" id="SM00052">
    <property type="entry name" value="EAL"/>
    <property type="match status" value="1"/>
</dbReference>
<name>A0A4P7Y118_SALET</name>
<keyword evidence="5" id="KW-0614">Plasmid</keyword>
<evidence type="ECO:0000259" key="4">
    <source>
        <dbReference type="PROSITE" id="PS50883"/>
    </source>
</evidence>
<geneLocation type="plasmid" evidence="5 6">
    <name>p08-4425.1</name>
</geneLocation>
<gene>
    <name evidence="5" type="ORF">E5N87_23445</name>
</gene>
<dbReference type="RefSeq" id="WP_001089792.1">
    <property type="nucleotide sequence ID" value="NZ_CP039559.1"/>
</dbReference>
<proteinExistence type="inferred from homology"/>
<protein>
    <recommendedName>
        <fullName evidence="3">Anti-FlhC(2)FlhD(4) factor YdiV</fullName>
    </recommendedName>
</protein>
<dbReference type="CDD" id="cd01948">
    <property type="entry name" value="EAL"/>
    <property type="match status" value="1"/>
</dbReference>
<dbReference type="Gene3D" id="3.20.20.450">
    <property type="entry name" value="EAL domain"/>
    <property type="match status" value="1"/>
</dbReference>
<dbReference type="GO" id="GO:0071111">
    <property type="term" value="F:cyclic-guanylate-specific phosphodiesterase activity"/>
    <property type="evidence" value="ECO:0007669"/>
    <property type="project" value="InterPro"/>
</dbReference>
<dbReference type="AlphaFoldDB" id="A0A4P7Y118"/>
<reference evidence="5 6" key="1">
    <citation type="submission" date="2019-04" db="EMBL/GenBank/DDBJ databases">
        <title>Complete genome sequences of Canadian Typhimurium and I 1,4,[5],12:i:-.</title>
        <authorList>
            <person name="Schonfeld J."/>
            <person name="Clark C."/>
            <person name="Johnson R."/>
            <person name="Labbe G."/>
            <person name="Liu K."/>
            <person name="Robertson J."/>
            <person name="Nash J.H.E."/>
        </authorList>
    </citation>
    <scope>NUCLEOTIDE SEQUENCE [LARGE SCALE GENOMIC DNA]</scope>
    <source>
        <strain evidence="6">84833166</strain>
        <plasmid evidence="5 6">p08-4425.1</plasmid>
    </source>
</reference>
<dbReference type="PANTHER" id="PTHR33121:SF80">
    <property type="entry name" value="CYCLIC DI-GMP PHOSPHODIESTERASE PDEL"/>
    <property type="match status" value="1"/>
</dbReference>
<dbReference type="EMBL" id="CP039559">
    <property type="protein sequence ID" value="QCF79908.1"/>
    <property type="molecule type" value="Genomic_DNA"/>
</dbReference>
<comment type="subunit">
    <text evidence="2">Interacts with FlhD in the FlhC(2)FlhD(4) heterohexamer, inhibiting its ability to activate transcription.</text>
</comment>
<dbReference type="PROSITE" id="PS50883">
    <property type="entry name" value="EAL"/>
    <property type="match status" value="1"/>
</dbReference>
<dbReference type="SUPFAM" id="SSF141868">
    <property type="entry name" value="EAL domain-like"/>
    <property type="match status" value="1"/>
</dbReference>